<accession>A0A7N9IH97</accession>
<dbReference type="Ensembl" id="ENSMFAT00000091528.1">
    <property type="protein sequence ID" value="ENSMFAP00000063367.1"/>
    <property type="gene ID" value="ENSMFAG00000054904.1"/>
</dbReference>
<protein>
    <submittedName>
        <fullName evidence="1">Uncharacterized protein</fullName>
    </submittedName>
</protein>
<reference evidence="1 2" key="1">
    <citation type="submission" date="2013-03" db="EMBL/GenBank/DDBJ databases">
        <authorList>
            <person name="Warren W."/>
            <person name="Wilson R.K."/>
        </authorList>
    </citation>
    <scope>NUCLEOTIDE SEQUENCE</scope>
</reference>
<reference evidence="1" key="3">
    <citation type="submission" date="2025-09" db="UniProtKB">
        <authorList>
            <consortium name="Ensembl"/>
        </authorList>
    </citation>
    <scope>IDENTIFICATION</scope>
</reference>
<dbReference type="Proteomes" id="UP000233100">
    <property type="component" value="Chromosome 6"/>
</dbReference>
<proteinExistence type="predicted"/>
<evidence type="ECO:0000313" key="2">
    <source>
        <dbReference type="Proteomes" id="UP000233100"/>
    </source>
</evidence>
<dbReference type="GeneTree" id="ENSGT00980000202747"/>
<keyword evidence="2" id="KW-1185">Reference proteome</keyword>
<evidence type="ECO:0000313" key="1">
    <source>
        <dbReference type="Ensembl" id="ENSMFAP00000063367.1"/>
    </source>
</evidence>
<name>A0A7N9IH97_MACFA</name>
<organism evidence="1 2">
    <name type="scientific">Macaca fascicularis</name>
    <name type="common">Crab-eating macaque</name>
    <name type="synonym">Cynomolgus monkey</name>
    <dbReference type="NCBI Taxonomy" id="9541"/>
    <lineage>
        <taxon>Eukaryota</taxon>
        <taxon>Metazoa</taxon>
        <taxon>Chordata</taxon>
        <taxon>Craniata</taxon>
        <taxon>Vertebrata</taxon>
        <taxon>Euteleostomi</taxon>
        <taxon>Mammalia</taxon>
        <taxon>Eutheria</taxon>
        <taxon>Euarchontoglires</taxon>
        <taxon>Primates</taxon>
        <taxon>Haplorrhini</taxon>
        <taxon>Catarrhini</taxon>
        <taxon>Cercopithecidae</taxon>
        <taxon>Cercopithecinae</taxon>
        <taxon>Macaca</taxon>
    </lineage>
</organism>
<reference evidence="1" key="2">
    <citation type="submission" date="2025-08" db="UniProtKB">
        <authorList>
            <consortium name="Ensembl"/>
        </authorList>
    </citation>
    <scope>IDENTIFICATION</scope>
</reference>
<dbReference type="AlphaFoldDB" id="A0A7N9IH97"/>
<sequence>ILTLDFFGCSPAPELNLLESQVARPQAIPDQRTHPSRPSLIHCSPGAPGPWIALSPPLSLFFSHVTLGDIWFYTCCSSQVYFLFNKRIFYSAPQTNKQPEAT</sequence>